<evidence type="ECO:0000313" key="2">
    <source>
        <dbReference type="EMBL" id="KAA6327684.1"/>
    </source>
</evidence>
<protein>
    <submittedName>
        <fullName evidence="2">Uncharacterized protein</fullName>
    </submittedName>
</protein>
<gene>
    <name evidence="2" type="ORF">EZS28_053796</name>
</gene>
<sequence length="77" mass="8289">ITPNEIDALFSFPIQAMFGLGTLTGTILLIPYSLYNESQTVLPKYGSNLTAYVLSPLIITLLLSSAIETGDLPKSIN</sequence>
<dbReference type="EMBL" id="SNRW01043502">
    <property type="protein sequence ID" value="KAA6327684.1"/>
    <property type="molecule type" value="Genomic_DNA"/>
</dbReference>
<dbReference type="Proteomes" id="UP000324800">
    <property type="component" value="Unassembled WGS sequence"/>
</dbReference>
<reference evidence="2 3" key="1">
    <citation type="submission" date="2019-03" db="EMBL/GenBank/DDBJ databases">
        <title>Single cell metagenomics reveals metabolic interactions within the superorganism composed of flagellate Streblomastix strix and complex community of Bacteroidetes bacteria on its surface.</title>
        <authorList>
            <person name="Treitli S.C."/>
            <person name="Kolisko M."/>
            <person name="Husnik F."/>
            <person name="Keeling P."/>
            <person name="Hampl V."/>
        </authorList>
    </citation>
    <scope>NUCLEOTIDE SEQUENCE [LARGE SCALE GENOMIC DNA]</scope>
    <source>
        <strain evidence="2">ST1C</strain>
    </source>
</reference>
<organism evidence="2 3">
    <name type="scientific">Streblomastix strix</name>
    <dbReference type="NCBI Taxonomy" id="222440"/>
    <lineage>
        <taxon>Eukaryota</taxon>
        <taxon>Metamonada</taxon>
        <taxon>Preaxostyla</taxon>
        <taxon>Oxymonadida</taxon>
        <taxon>Streblomastigidae</taxon>
        <taxon>Streblomastix</taxon>
    </lineage>
</organism>
<feature type="non-terminal residue" evidence="2">
    <location>
        <position position="1"/>
    </location>
</feature>
<keyword evidence="1" id="KW-0472">Membrane</keyword>
<feature type="transmembrane region" description="Helical" evidence="1">
    <location>
        <begin position="47"/>
        <end position="67"/>
    </location>
</feature>
<name>A0A5J4R346_9EUKA</name>
<keyword evidence="1" id="KW-0812">Transmembrane</keyword>
<keyword evidence="1" id="KW-1133">Transmembrane helix</keyword>
<evidence type="ECO:0000313" key="3">
    <source>
        <dbReference type="Proteomes" id="UP000324800"/>
    </source>
</evidence>
<dbReference type="AlphaFoldDB" id="A0A5J4R346"/>
<evidence type="ECO:0000256" key="1">
    <source>
        <dbReference type="SAM" id="Phobius"/>
    </source>
</evidence>
<comment type="caution">
    <text evidence="2">The sequence shown here is derived from an EMBL/GenBank/DDBJ whole genome shotgun (WGS) entry which is preliminary data.</text>
</comment>
<feature type="transmembrane region" description="Helical" evidence="1">
    <location>
        <begin position="12"/>
        <end position="35"/>
    </location>
</feature>
<proteinExistence type="predicted"/>
<accession>A0A5J4R346</accession>